<dbReference type="RefSeq" id="WP_012138294.1">
    <property type="nucleotide sequence ID" value="NZ_KE007325.1"/>
</dbReference>
<accession>R8B0T7</accession>
<sequence>MSPVQLFRNTILVAAILAGGPNLSVASAETEIRVGVYNFPPIASIKEGNHVTGLLADTLERVGEAHQDIRFRIIHTSPQRRHLDFEAGLYDVIFFESPEWGWRKYEFNATMPILTDEDVYLALKKPDRDLSFFDDVSKRHIVAISGYHYGFADLETNNAELEKRFNIEFSDSHRRNINLIKADRPSVAEVAIVSRAYLQKYLERHPEDWDTFLVSEVPDQSYRLSIITHPDAPVDAKDMIRLFEPLMESGQYRLLVEQWGLQLPPNFLTSFPYRSTQAD</sequence>
<dbReference type="PATRIC" id="fig|1318628.3.peg.2246"/>
<feature type="domain" description="Solute-binding protein family 3/N-terminal" evidence="1">
    <location>
        <begin position="31"/>
        <end position="263"/>
    </location>
</feature>
<name>R8B0T7_9GAMM</name>
<organism evidence="2 3">
    <name type="scientific">Marinobacter lipolyticus SM19</name>
    <dbReference type="NCBI Taxonomy" id="1318628"/>
    <lineage>
        <taxon>Bacteria</taxon>
        <taxon>Pseudomonadati</taxon>
        <taxon>Pseudomonadota</taxon>
        <taxon>Gammaproteobacteria</taxon>
        <taxon>Pseudomonadales</taxon>
        <taxon>Marinobacteraceae</taxon>
        <taxon>Marinobacter</taxon>
    </lineage>
</organism>
<proteinExistence type="predicted"/>
<keyword evidence="3" id="KW-1185">Reference proteome</keyword>
<reference evidence="2 3" key="1">
    <citation type="journal article" date="2013" name="Genome Announc.">
        <title>Draft Genome Sequence of the Moderately Halophilic Bacterium Marinobacter lipolyticus Strain SM19.</title>
        <authorList>
            <person name="Papke R.T."/>
            <person name="de la Haba R.R."/>
            <person name="Infante-Dominguez C."/>
            <person name="Perez D."/>
            <person name="Sanchez-Porro C."/>
            <person name="Lapierre P."/>
            <person name="Ventosa A."/>
        </authorList>
    </citation>
    <scope>NUCLEOTIDE SEQUENCE [LARGE SCALE GENOMIC DNA]</scope>
    <source>
        <strain evidence="2 3">SM19</strain>
    </source>
</reference>
<protein>
    <submittedName>
        <fullName evidence="2">Periplasmic binding protein</fullName>
    </submittedName>
</protein>
<dbReference type="SUPFAM" id="SSF53850">
    <property type="entry name" value="Periplasmic binding protein-like II"/>
    <property type="match status" value="1"/>
</dbReference>
<dbReference type="STRING" id="1318628.MARLIPOL_11251"/>
<dbReference type="eggNOG" id="COG0834">
    <property type="taxonomic scope" value="Bacteria"/>
</dbReference>
<dbReference type="SMART" id="SM00062">
    <property type="entry name" value="PBPb"/>
    <property type="match status" value="1"/>
</dbReference>
<dbReference type="AlphaFoldDB" id="R8B0T7"/>
<evidence type="ECO:0000313" key="2">
    <source>
        <dbReference type="EMBL" id="EON92195.1"/>
    </source>
</evidence>
<dbReference type="Proteomes" id="UP000016540">
    <property type="component" value="Unassembled WGS sequence"/>
</dbReference>
<dbReference type="Gene3D" id="3.40.190.10">
    <property type="entry name" value="Periplasmic binding protein-like II"/>
    <property type="match status" value="2"/>
</dbReference>
<dbReference type="EMBL" id="ASAD01000011">
    <property type="protein sequence ID" value="EON92195.1"/>
    <property type="molecule type" value="Genomic_DNA"/>
</dbReference>
<dbReference type="InterPro" id="IPR001638">
    <property type="entry name" value="Solute-binding_3/MltF_N"/>
</dbReference>
<evidence type="ECO:0000259" key="1">
    <source>
        <dbReference type="SMART" id="SM00062"/>
    </source>
</evidence>
<gene>
    <name evidence="2" type="ORF">MARLIPOL_11251</name>
</gene>
<evidence type="ECO:0000313" key="3">
    <source>
        <dbReference type="Proteomes" id="UP000016540"/>
    </source>
</evidence>
<comment type="caution">
    <text evidence="2">The sequence shown here is derived from an EMBL/GenBank/DDBJ whole genome shotgun (WGS) entry which is preliminary data.</text>
</comment>
<dbReference type="HOGENOM" id="CLU_087937_0_0_6"/>